<dbReference type="NCBIfam" id="TIGR01266">
    <property type="entry name" value="fum_ac_acetase"/>
    <property type="match status" value="1"/>
</dbReference>
<feature type="binding site" evidence="12">
    <location>
        <position position="237"/>
    </location>
    <ligand>
        <name>substrate</name>
    </ligand>
</feature>
<feature type="active site" description="Proton acceptor" evidence="11">
    <location>
        <position position="130"/>
    </location>
</feature>
<dbReference type="UniPathway" id="UPA00139">
    <property type="reaction ID" value="UER00341"/>
</dbReference>
<feature type="domain" description="Fumarylacetoacetase-like C-terminal" evidence="15">
    <location>
        <begin position="122"/>
        <end position="397"/>
    </location>
</feature>
<feature type="binding site" evidence="13">
    <location>
        <position position="198"/>
    </location>
    <ligand>
        <name>Ca(2+)</name>
        <dbReference type="ChEBI" id="CHEBI:29108"/>
    </ligand>
</feature>
<evidence type="ECO:0000256" key="12">
    <source>
        <dbReference type="PIRSR" id="PIRSR605959-2"/>
    </source>
</evidence>
<comment type="cofactor">
    <cofactor evidence="2 13">
        <name>Mg(2+)</name>
        <dbReference type="ChEBI" id="CHEBI:18420"/>
    </cofactor>
</comment>
<dbReference type="EC" id="3.7.1.2" evidence="4"/>
<evidence type="ECO:0000313" key="17">
    <source>
        <dbReference type="EMBL" id="OEV03312.1"/>
    </source>
</evidence>
<dbReference type="InterPro" id="IPR036663">
    <property type="entry name" value="Fumarylacetoacetase_C_sf"/>
</dbReference>
<dbReference type="Gene3D" id="3.90.850.10">
    <property type="entry name" value="Fumarylacetoacetase-like, C-terminal domain"/>
    <property type="match status" value="1"/>
</dbReference>
<name>A0A1E7KH78_9ACTN</name>
<dbReference type="InterPro" id="IPR005959">
    <property type="entry name" value="Fumarylacetoacetase"/>
</dbReference>
<dbReference type="InterPro" id="IPR011234">
    <property type="entry name" value="Fumarylacetoacetase-like_C"/>
</dbReference>
<organism evidence="17 18">
    <name type="scientific">Streptomyces oceani</name>
    <dbReference type="NCBI Taxonomy" id="1075402"/>
    <lineage>
        <taxon>Bacteria</taxon>
        <taxon>Bacillati</taxon>
        <taxon>Actinomycetota</taxon>
        <taxon>Actinomycetes</taxon>
        <taxon>Kitasatosporales</taxon>
        <taxon>Streptomycetaceae</taxon>
        <taxon>Streptomyces</taxon>
    </lineage>
</organism>
<evidence type="ECO:0000256" key="6">
    <source>
        <dbReference type="ARBA" id="ARBA00022801"/>
    </source>
</evidence>
<dbReference type="OrthoDB" id="3766879at2"/>
<keyword evidence="9" id="KW-0828">Tyrosine catabolism</keyword>
<dbReference type="RefSeq" id="WP_070196681.1">
    <property type="nucleotide sequence ID" value="NZ_LJGU01000121.1"/>
</dbReference>
<keyword evidence="6" id="KW-0378">Hydrolase</keyword>
<dbReference type="GO" id="GO:0004334">
    <property type="term" value="F:fumarylacetoacetase activity"/>
    <property type="evidence" value="ECO:0007669"/>
    <property type="project" value="UniProtKB-EC"/>
</dbReference>
<feature type="binding site" evidence="12">
    <location>
        <position position="139"/>
    </location>
    <ligand>
        <name>substrate</name>
    </ligand>
</feature>
<evidence type="ECO:0000256" key="1">
    <source>
        <dbReference type="ARBA" id="ARBA00001913"/>
    </source>
</evidence>
<comment type="pathway">
    <text evidence="3">Amino-acid degradation; L-phenylalanine degradation; acetoacetate and fumarate from L-phenylalanine: step 6/6.</text>
</comment>
<feature type="region of interest" description="Disordered" evidence="14">
    <location>
        <begin position="169"/>
        <end position="188"/>
    </location>
</feature>
<feature type="binding site" evidence="13">
    <location>
        <position position="196"/>
    </location>
    <ligand>
        <name>Ca(2+)</name>
        <dbReference type="ChEBI" id="CHEBI:29108"/>
    </ligand>
</feature>
<comment type="caution">
    <text evidence="17">The sequence shown here is derived from an EMBL/GenBank/DDBJ whole genome shotgun (WGS) entry which is preliminary data.</text>
</comment>
<dbReference type="SUPFAM" id="SSF56529">
    <property type="entry name" value="FAH"/>
    <property type="match status" value="1"/>
</dbReference>
<sequence length="402" mass="43118">MTAATALDLTEGDLFGPDNLPYGVFTPTSAGDTAQPRIGVRFGDHVLDAGACARQCDSPHTELLSAPLLNPLLAAGRTTWQAVRGELRRWLTDPAYRETVARHLLPLSEVTLRMPFEVADYVDFYASEHHASNVGRIFRPDSAPLTPNWKHLPIGYHGRAGTVVASGTPVVRPRGQRRPPAEETPTYGPSARLDIEAEVGFVVGTPSRLAEPVGLGGFREHVFGVCLLNDWSARDIQAWEYVPLGPFLGKSFLTSVSPWITPVEALDAARVAPPARDFTPLPYLDDSAERGHEPGAFDIRITVTLNGEVLSEPPFASLYWTAAQQLAHMTVNGASLRTGDLYASGTVSGPEPHQLGSLLEVTAGKGPFLQDGDTVTLSAWAPGPNGARIGLGEVTGQIEPAR</sequence>
<evidence type="ECO:0000313" key="18">
    <source>
        <dbReference type="Proteomes" id="UP000176101"/>
    </source>
</evidence>
<evidence type="ECO:0000256" key="2">
    <source>
        <dbReference type="ARBA" id="ARBA00001946"/>
    </source>
</evidence>
<evidence type="ECO:0000256" key="14">
    <source>
        <dbReference type="SAM" id="MobiDB-lite"/>
    </source>
</evidence>
<dbReference type="Gene3D" id="2.30.30.230">
    <property type="entry name" value="Fumarylacetoacetase, N-terminal domain"/>
    <property type="match status" value="1"/>
</dbReference>
<dbReference type="FunFam" id="3.90.850.10:FF:000011">
    <property type="entry name" value="Fumarylacetoacetase"/>
    <property type="match status" value="1"/>
</dbReference>
<dbReference type="PANTHER" id="PTHR43069">
    <property type="entry name" value="FUMARYLACETOACETASE"/>
    <property type="match status" value="1"/>
</dbReference>
<evidence type="ECO:0000256" key="10">
    <source>
        <dbReference type="ARBA" id="ARBA00023232"/>
    </source>
</evidence>
<keyword evidence="10" id="KW-0585">Phenylalanine catabolism</keyword>
<reference evidence="17 18" key="1">
    <citation type="journal article" date="2016" name="Front. Microbiol.">
        <title>Comparative Genomics Analysis of Streptomyces Species Reveals Their Adaptation to the Marine Environment and Their Diversity at the Genomic Level.</title>
        <authorList>
            <person name="Tian X."/>
            <person name="Zhang Z."/>
            <person name="Yang T."/>
            <person name="Chen M."/>
            <person name="Li J."/>
            <person name="Chen F."/>
            <person name="Yang J."/>
            <person name="Li W."/>
            <person name="Zhang B."/>
            <person name="Zhang Z."/>
            <person name="Wu J."/>
            <person name="Zhang C."/>
            <person name="Long L."/>
            <person name="Xiao J."/>
        </authorList>
    </citation>
    <scope>NUCLEOTIDE SEQUENCE [LARGE SCALE GENOMIC DNA]</scope>
    <source>
        <strain evidence="17 18">SCSIO 02100</strain>
    </source>
</reference>
<dbReference type="Pfam" id="PF01557">
    <property type="entry name" value="FAA_hydrolase"/>
    <property type="match status" value="1"/>
</dbReference>
<evidence type="ECO:0000256" key="5">
    <source>
        <dbReference type="ARBA" id="ARBA00022723"/>
    </source>
</evidence>
<feature type="binding site" evidence="13">
    <location>
        <position position="230"/>
    </location>
    <ligand>
        <name>Ca(2+)</name>
        <dbReference type="ChEBI" id="CHEBI:29108"/>
    </ligand>
</feature>
<dbReference type="AlphaFoldDB" id="A0A1E7KH78"/>
<accession>A0A1E7KH78</accession>
<feature type="binding site" evidence="13">
    <location>
        <position position="254"/>
    </location>
    <ligand>
        <name>Mg(2+)</name>
        <dbReference type="ChEBI" id="CHEBI:18420"/>
    </ligand>
</feature>
<dbReference type="Proteomes" id="UP000176101">
    <property type="component" value="Unassembled WGS sequence"/>
</dbReference>
<evidence type="ECO:0000256" key="11">
    <source>
        <dbReference type="PIRSR" id="PIRSR605959-1"/>
    </source>
</evidence>
<dbReference type="GO" id="GO:0046872">
    <property type="term" value="F:metal ion binding"/>
    <property type="evidence" value="ECO:0007669"/>
    <property type="project" value="UniProtKB-KW"/>
</dbReference>
<keyword evidence="7 13" id="KW-0106">Calcium</keyword>
<feature type="binding site" evidence="12">
    <location>
        <position position="346"/>
    </location>
    <ligand>
        <name>substrate</name>
    </ligand>
</feature>
<proteinExistence type="predicted"/>
<evidence type="ECO:0000256" key="4">
    <source>
        <dbReference type="ARBA" id="ARBA00012094"/>
    </source>
</evidence>
<dbReference type="PATRIC" id="fig|1075402.3.peg.2659"/>
<dbReference type="SUPFAM" id="SSF63433">
    <property type="entry name" value="Fumarylacetoacetate hydrolase, FAH, N-terminal domain"/>
    <property type="match status" value="1"/>
</dbReference>
<dbReference type="Pfam" id="PF09298">
    <property type="entry name" value="FAA_hydrolase_N"/>
    <property type="match status" value="1"/>
</dbReference>
<dbReference type="GO" id="GO:0006572">
    <property type="term" value="P:L-tyrosine catabolic process"/>
    <property type="evidence" value="ECO:0007669"/>
    <property type="project" value="UniProtKB-KW"/>
</dbReference>
<feature type="binding site" evidence="12">
    <location>
        <position position="241"/>
    </location>
    <ligand>
        <name>substrate</name>
    </ligand>
</feature>
<evidence type="ECO:0000256" key="3">
    <source>
        <dbReference type="ARBA" id="ARBA00004782"/>
    </source>
</evidence>
<keyword evidence="18" id="KW-1185">Reference proteome</keyword>
<evidence type="ECO:0000256" key="7">
    <source>
        <dbReference type="ARBA" id="ARBA00022837"/>
    </source>
</evidence>
<protein>
    <recommendedName>
        <fullName evidence="4">fumarylacetoacetase</fullName>
        <ecNumber evidence="4">3.7.1.2</ecNumber>
    </recommendedName>
</protein>
<feature type="binding site" evidence="13">
    <location>
        <position position="230"/>
    </location>
    <ligand>
        <name>Mg(2+)</name>
        <dbReference type="ChEBI" id="CHEBI:18420"/>
    </ligand>
</feature>
<comment type="cofactor">
    <cofactor evidence="1 13">
        <name>Ca(2+)</name>
        <dbReference type="ChEBI" id="CHEBI:29108"/>
    </cofactor>
</comment>
<evidence type="ECO:0000259" key="15">
    <source>
        <dbReference type="Pfam" id="PF01557"/>
    </source>
</evidence>
<keyword evidence="5 13" id="KW-0479">Metal-binding</keyword>
<evidence type="ECO:0000256" key="13">
    <source>
        <dbReference type="PIRSR" id="PIRSR605959-3"/>
    </source>
</evidence>
<dbReference type="GO" id="GO:1902000">
    <property type="term" value="P:homogentisate catabolic process"/>
    <property type="evidence" value="ECO:0007669"/>
    <property type="project" value="TreeGrafter"/>
</dbReference>
<evidence type="ECO:0000256" key="8">
    <source>
        <dbReference type="ARBA" id="ARBA00022842"/>
    </source>
</evidence>
<evidence type="ECO:0000259" key="16">
    <source>
        <dbReference type="Pfam" id="PF09298"/>
    </source>
</evidence>
<feature type="domain" description="Fumarylacetoacetase N-terminal" evidence="16">
    <location>
        <begin position="19"/>
        <end position="115"/>
    </location>
</feature>
<dbReference type="EMBL" id="LJGU01000121">
    <property type="protein sequence ID" value="OEV03312.1"/>
    <property type="molecule type" value="Genomic_DNA"/>
</dbReference>
<keyword evidence="8 13" id="KW-0460">Magnesium</keyword>
<dbReference type="GO" id="GO:0006559">
    <property type="term" value="P:L-phenylalanine catabolic process"/>
    <property type="evidence" value="ECO:0007669"/>
    <property type="project" value="UniProtKB-UniPathway"/>
</dbReference>
<feature type="binding site" evidence="13">
    <location>
        <position position="250"/>
    </location>
    <ligand>
        <name>Mg(2+)</name>
        <dbReference type="ChEBI" id="CHEBI:18420"/>
    </ligand>
</feature>
<dbReference type="InterPro" id="IPR015377">
    <property type="entry name" value="Fumarylacetoacetase_N"/>
</dbReference>
<evidence type="ECO:0000256" key="9">
    <source>
        <dbReference type="ARBA" id="ARBA00022878"/>
    </source>
</evidence>
<feature type="binding site" evidence="12">
    <location>
        <position position="125"/>
    </location>
    <ligand>
        <name>substrate</name>
    </ligand>
</feature>
<dbReference type="PANTHER" id="PTHR43069:SF2">
    <property type="entry name" value="FUMARYLACETOACETASE"/>
    <property type="match status" value="1"/>
</dbReference>
<feature type="binding site" evidence="13">
    <location>
        <position position="123"/>
    </location>
    <ligand>
        <name>Ca(2+)</name>
        <dbReference type="ChEBI" id="CHEBI:29108"/>
    </ligand>
</feature>
<gene>
    <name evidence="17" type="ORF">AN216_12260</name>
</gene>
<dbReference type="InterPro" id="IPR036462">
    <property type="entry name" value="Fumarylacetoacetase_N_sf"/>
</dbReference>
<dbReference type="STRING" id="1075402.AN216_12260"/>